<evidence type="ECO:0000313" key="2">
    <source>
        <dbReference type="Proteomes" id="UP001190700"/>
    </source>
</evidence>
<keyword evidence="2" id="KW-1185">Reference proteome</keyword>
<protein>
    <submittedName>
        <fullName evidence="1">Uncharacterized protein</fullName>
    </submittedName>
</protein>
<evidence type="ECO:0000313" key="1">
    <source>
        <dbReference type="EMBL" id="KAK3277197.1"/>
    </source>
</evidence>
<dbReference type="Proteomes" id="UP001190700">
    <property type="component" value="Unassembled WGS sequence"/>
</dbReference>
<gene>
    <name evidence="1" type="ORF">CYMTET_14781</name>
</gene>
<reference evidence="1 2" key="1">
    <citation type="journal article" date="2015" name="Genome Biol. Evol.">
        <title>Comparative Genomics of a Bacterivorous Green Alga Reveals Evolutionary Causalities and Consequences of Phago-Mixotrophic Mode of Nutrition.</title>
        <authorList>
            <person name="Burns J.A."/>
            <person name="Paasch A."/>
            <person name="Narechania A."/>
            <person name="Kim E."/>
        </authorList>
    </citation>
    <scope>NUCLEOTIDE SEQUENCE [LARGE SCALE GENOMIC DNA]</scope>
    <source>
        <strain evidence="1 2">PLY_AMNH</strain>
    </source>
</reference>
<dbReference type="EMBL" id="LGRX02006216">
    <property type="protein sequence ID" value="KAK3277197.1"/>
    <property type="molecule type" value="Genomic_DNA"/>
</dbReference>
<dbReference type="AlphaFoldDB" id="A0AAE0GFT9"/>
<accession>A0AAE0GFT9</accession>
<sequence>MSSMHVHAVDDAGEEQTARTWLPAKHVSTMHIYARAGVGVGIAEAELLRASTYMSNIPVVLALFVTFGKLETGAAVLCSPPHQHHRRCHHLSGSPQGEGGQETCFPQVEAPIPATVGVQGLVQLLLQHWGQVQDASWVQSQAASSKEQVSYWRLPWERGKLQSTQANDWTQLALGKLGCVPPEGRHLSGHTTRKGACTCARAVGNAVEICCFLGGWSQLSSAIHSDIDPTTVPDEHTAEVLRLEHPEVASTIARHMAACG</sequence>
<name>A0AAE0GFT9_9CHLO</name>
<comment type="caution">
    <text evidence="1">The sequence shown here is derived from an EMBL/GenBank/DDBJ whole genome shotgun (WGS) entry which is preliminary data.</text>
</comment>
<organism evidence="1 2">
    <name type="scientific">Cymbomonas tetramitiformis</name>
    <dbReference type="NCBI Taxonomy" id="36881"/>
    <lineage>
        <taxon>Eukaryota</taxon>
        <taxon>Viridiplantae</taxon>
        <taxon>Chlorophyta</taxon>
        <taxon>Pyramimonadophyceae</taxon>
        <taxon>Pyramimonadales</taxon>
        <taxon>Pyramimonadaceae</taxon>
        <taxon>Cymbomonas</taxon>
    </lineage>
</organism>
<proteinExistence type="predicted"/>